<dbReference type="RefSeq" id="WP_405336793.1">
    <property type="nucleotide sequence ID" value="NZ_JBANFI010000001.1"/>
</dbReference>
<dbReference type="InterPro" id="IPR008228">
    <property type="entry name" value="UCP006173"/>
</dbReference>
<organism evidence="1 2">
    <name type="scientific">Marinospirillum alkalitolerans</name>
    <dbReference type="NCBI Taxonomy" id="3123374"/>
    <lineage>
        <taxon>Bacteria</taxon>
        <taxon>Pseudomonadati</taxon>
        <taxon>Pseudomonadota</taxon>
        <taxon>Gammaproteobacteria</taxon>
        <taxon>Oceanospirillales</taxon>
        <taxon>Oceanospirillaceae</taxon>
        <taxon>Marinospirillum</taxon>
    </lineage>
</organism>
<dbReference type="PIRSF" id="PIRSF006173">
    <property type="entry name" value="UCP006173"/>
    <property type="match status" value="1"/>
</dbReference>
<gene>
    <name evidence="1" type="ORF">V6U78_02340</name>
</gene>
<reference evidence="1 2" key="1">
    <citation type="submission" date="2024-02" db="EMBL/GenBank/DDBJ databases">
        <title>Marinospirillum sp. MEB 164 isolated from Lonar lake sediment.</title>
        <authorList>
            <person name="Joshi A."/>
            <person name="Thite S."/>
        </authorList>
    </citation>
    <scope>NUCLEOTIDE SEQUENCE [LARGE SCALE GENOMIC DNA]</scope>
    <source>
        <strain evidence="1 2">MEB164</strain>
    </source>
</reference>
<name>A0ABW8PUD4_9GAMM</name>
<protein>
    <submittedName>
        <fullName evidence="1">YcgN family cysteine cluster protein</fullName>
    </submittedName>
</protein>
<sequence length="155" mass="17930">MSSSGPLLRPQFWEQPLAELNEAEWEALCDGCGLCCLHKLQDDETDEVFFTDVACNLLDLRTCRCRDYPQRQQQVPDCLSIREESQTEGGDLVFEYLPLTCAYRLRYQQQPLPVWHPLLTQQPLKSAAVMGQQGVIHERALTQDLHERIIEWVQV</sequence>
<evidence type="ECO:0000313" key="1">
    <source>
        <dbReference type="EMBL" id="MFK7159877.1"/>
    </source>
</evidence>
<accession>A0ABW8PUD4</accession>
<dbReference type="EMBL" id="JBANFI010000001">
    <property type="protein sequence ID" value="MFK7159877.1"/>
    <property type="molecule type" value="Genomic_DNA"/>
</dbReference>
<dbReference type="Pfam" id="PF03692">
    <property type="entry name" value="CxxCxxCC"/>
    <property type="match status" value="1"/>
</dbReference>
<dbReference type="PANTHER" id="PTHR37421">
    <property type="entry name" value="UPF0260 PROTEIN YCGN"/>
    <property type="match status" value="1"/>
</dbReference>
<dbReference type="PANTHER" id="PTHR37421:SF1">
    <property type="entry name" value="UPF0260 PROTEIN YCGN"/>
    <property type="match status" value="1"/>
</dbReference>
<dbReference type="InterPro" id="IPR005358">
    <property type="entry name" value="Puta_zinc/iron-chelating_dom"/>
</dbReference>
<comment type="caution">
    <text evidence="1">The sequence shown here is derived from an EMBL/GenBank/DDBJ whole genome shotgun (WGS) entry which is preliminary data.</text>
</comment>
<keyword evidence="2" id="KW-1185">Reference proteome</keyword>
<evidence type="ECO:0000313" key="2">
    <source>
        <dbReference type="Proteomes" id="UP001621714"/>
    </source>
</evidence>
<dbReference type="Proteomes" id="UP001621714">
    <property type="component" value="Unassembled WGS sequence"/>
</dbReference>
<proteinExistence type="predicted"/>